<gene>
    <name evidence="1" type="ORF">G4B88_007884</name>
</gene>
<dbReference type="EMBL" id="JAATIQ010000695">
    <property type="protein sequence ID" value="KAF4348358.1"/>
    <property type="molecule type" value="Genomic_DNA"/>
</dbReference>
<keyword evidence="2" id="KW-1185">Reference proteome</keyword>
<comment type="caution">
    <text evidence="1">The sequence shown here is derived from an EMBL/GenBank/DDBJ whole genome shotgun (WGS) entry which is preliminary data.</text>
</comment>
<dbReference type="AlphaFoldDB" id="A0A7J6DQJ9"/>
<organism evidence="1 2">
    <name type="scientific">Cannabis sativa</name>
    <name type="common">Hemp</name>
    <name type="synonym">Marijuana</name>
    <dbReference type="NCBI Taxonomy" id="3483"/>
    <lineage>
        <taxon>Eukaryota</taxon>
        <taxon>Viridiplantae</taxon>
        <taxon>Streptophyta</taxon>
        <taxon>Embryophyta</taxon>
        <taxon>Tracheophyta</taxon>
        <taxon>Spermatophyta</taxon>
        <taxon>Magnoliopsida</taxon>
        <taxon>eudicotyledons</taxon>
        <taxon>Gunneridae</taxon>
        <taxon>Pentapetalae</taxon>
        <taxon>rosids</taxon>
        <taxon>fabids</taxon>
        <taxon>Rosales</taxon>
        <taxon>Cannabaceae</taxon>
        <taxon>Cannabis</taxon>
    </lineage>
</organism>
<protein>
    <submittedName>
        <fullName evidence="1">Uncharacterized protein</fullName>
    </submittedName>
</protein>
<name>A0A7J6DQJ9_CANSA</name>
<evidence type="ECO:0000313" key="1">
    <source>
        <dbReference type="EMBL" id="KAF4348358.1"/>
    </source>
</evidence>
<accession>A0A7J6DQJ9</accession>
<reference evidence="1 2" key="1">
    <citation type="journal article" date="2020" name="bioRxiv">
        <title>Sequence and annotation of 42 cannabis genomes reveals extensive copy number variation in cannabinoid synthesis and pathogen resistance genes.</title>
        <authorList>
            <person name="Mckernan K.J."/>
            <person name="Helbert Y."/>
            <person name="Kane L.T."/>
            <person name="Ebling H."/>
            <person name="Zhang L."/>
            <person name="Liu B."/>
            <person name="Eaton Z."/>
            <person name="Mclaughlin S."/>
            <person name="Kingan S."/>
            <person name="Baybayan P."/>
            <person name="Concepcion G."/>
            <person name="Jordan M."/>
            <person name="Riva A."/>
            <person name="Barbazuk W."/>
            <person name="Harkins T."/>
        </authorList>
    </citation>
    <scope>NUCLEOTIDE SEQUENCE [LARGE SCALE GENOMIC DNA]</scope>
    <source>
        <strain evidence="2">cv. Jamaican Lion 4</strain>
        <tissue evidence="1">Leaf</tissue>
    </source>
</reference>
<evidence type="ECO:0000313" key="2">
    <source>
        <dbReference type="Proteomes" id="UP000583929"/>
    </source>
</evidence>
<sequence>MDSPSTENGDEGIQNLVCFSLPSNTREFHFVAPRTLWLGIRFMKNILSVEATMDPFFIGSWGIEFCYLNAYENKQPTVYVAFGFFIR</sequence>
<proteinExistence type="predicted"/>
<dbReference type="Proteomes" id="UP000583929">
    <property type="component" value="Unassembled WGS sequence"/>
</dbReference>